<proteinExistence type="predicted"/>
<dbReference type="PROSITE" id="PS51257">
    <property type="entry name" value="PROKAR_LIPOPROTEIN"/>
    <property type="match status" value="1"/>
</dbReference>
<reference evidence="1" key="1">
    <citation type="submission" date="2021-01" db="EMBL/GenBank/DDBJ databases">
        <authorList>
            <person name="Corre E."/>
            <person name="Pelletier E."/>
            <person name="Niang G."/>
            <person name="Scheremetjew M."/>
            <person name="Finn R."/>
            <person name="Kale V."/>
            <person name="Holt S."/>
            <person name="Cochrane G."/>
            <person name="Meng A."/>
            <person name="Brown T."/>
            <person name="Cohen L."/>
        </authorList>
    </citation>
    <scope>NUCLEOTIDE SEQUENCE</scope>
    <source>
        <strain evidence="1">FSP1.4</strain>
    </source>
</reference>
<dbReference type="EMBL" id="HBII01036766">
    <property type="protein sequence ID" value="CAE0356655.1"/>
    <property type="molecule type" value="Transcribed_RNA"/>
</dbReference>
<accession>A0A7S3NBF2</accession>
<gene>
    <name evidence="1" type="ORF">EHAR0213_LOCUS15572</name>
</gene>
<dbReference type="AlphaFoldDB" id="A0A7S3NBF2"/>
<protein>
    <submittedName>
        <fullName evidence="1">Uncharacterized protein</fullName>
    </submittedName>
</protein>
<name>A0A7S3NBF2_9SPIT</name>
<sequence length="198" mass="23336">MHVDRETDCTYQQNIFQSCPEDTLELALLFFSLRGFVDISSIEWHPPEILETPTINTLTYNKDMMNIPTDDRAIKIYADLSRVCELEDTVVEWYEQKYYEYKQDIVDFSFLELLFEIVSVEYSGVDNKVIRLTTRAKNPGYLSKDYFDLGIKIKDFKRSIRNEIKRKGLIKERNVDVELRVGDTFIIYITRSKVAANK</sequence>
<organism evidence="1">
    <name type="scientific">Euplotes harpa</name>
    <dbReference type="NCBI Taxonomy" id="151035"/>
    <lineage>
        <taxon>Eukaryota</taxon>
        <taxon>Sar</taxon>
        <taxon>Alveolata</taxon>
        <taxon>Ciliophora</taxon>
        <taxon>Intramacronucleata</taxon>
        <taxon>Spirotrichea</taxon>
        <taxon>Hypotrichia</taxon>
        <taxon>Euplotida</taxon>
        <taxon>Euplotidae</taxon>
        <taxon>Euplotes</taxon>
    </lineage>
</organism>
<evidence type="ECO:0000313" key="1">
    <source>
        <dbReference type="EMBL" id="CAE0356655.1"/>
    </source>
</evidence>